<protein>
    <submittedName>
        <fullName evidence="1">Uncharacterized protein</fullName>
    </submittedName>
</protein>
<organism evidence="1">
    <name type="scientific">Anguilla anguilla</name>
    <name type="common">European freshwater eel</name>
    <name type="synonym">Muraena anguilla</name>
    <dbReference type="NCBI Taxonomy" id="7936"/>
    <lineage>
        <taxon>Eukaryota</taxon>
        <taxon>Metazoa</taxon>
        <taxon>Chordata</taxon>
        <taxon>Craniata</taxon>
        <taxon>Vertebrata</taxon>
        <taxon>Euteleostomi</taxon>
        <taxon>Actinopterygii</taxon>
        <taxon>Neopterygii</taxon>
        <taxon>Teleostei</taxon>
        <taxon>Anguilliformes</taxon>
        <taxon>Anguillidae</taxon>
        <taxon>Anguilla</taxon>
    </lineage>
</organism>
<name>A0A0E9XPD0_ANGAN</name>
<dbReference type="AlphaFoldDB" id="A0A0E9XPD0"/>
<proteinExistence type="predicted"/>
<dbReference type="EMBL" id="GBXM01005014">
    <property type="protein sequence ID" value="JAI03564.1"/>
    <property type="molecule type" value="Transcribed_RNA"/>
</dbReference>
<reference evidence="1" key="2">
    <citation type="journal article" date="2015" name="Fish Shellfish Immunol.">
        <title>Early steps in the European eel (Anguilla anguilla)-Vibrio vulnificus interaction in the gills: Role of the RtxA13 toxin.</title>
        <authorList>
            <person name="Callol A."/>
            <person name="Pajuelo D."/>
            <person name="Ebbesson L."/>
            <person name="Teles M."/>
            <person name="MacKenzie S."/>
            <person name="Amaro C."/>
        </authorList>
    </citation>
    <scope>NUCLEOTIDE SEQUENCE</scope>
</reference>
<evidence type="ECO:0000313" key="1">
    <source>
        <dbReference type="EMBL" id="JAI03564.1"/>
    </source>
</evidence>
<reference evidence="1" key="1">
    <citation type="submission" date="2014-11" db="EMBL/GenBank/DDBJ databases">
        <authorList>
            <person name="Amaro Gonzalez C."/>
        </authorList>
    </citation>
    <scope>NUCLEOTIDE SEQUENCE</scope>
</reference>
<sequence length="24" mass="2812">MLTLTREGSLCNTLMFKIRIFVKP</sequence>
<accession>A0A0E9XPD0</accession>